<keyword evidence="16" id="KW-1185">Reference proteome</keyword>
<evidence type="ECO:0000256" key="3">
    <source>
        <dbReference type="ARBA" id="ARBA00009347"/>
    </source>
</evidence>
<dbReference type="InterPro" id="IPR036250">
    <property type="entry name" value="AcylCo_DH-like_C"/>
</dbReference>
<name>A0A8T0DRI6_9TREM</name>
<dbReference type="Pfam" id="PF02771">
    <property type="entry name" value="Acyl-CoA_dh_N"/>
    <property type="match status" value="1"/>
</dbReference>
<dbReference type="CDD" id="cd05125">
    <property type="entry name" value="Mth938_2P1-like"/>
    <property type="match status" value="1"/>
</dbReference>
<gene>
    <name evidence="15" type="ORF">P879_00615</name>
</gene>
<feature type="domain" description="Acyl-CoA dehydrogenase/oxidase N-terminal" evidence="13">
    <location>
        <begin position="354"/>
        <end position="440"/>
    </location>
</feature>
<keyword evidence="5" id="KW-0285">Flavoprotein</keyword>
<evidence type="ECO:0000259" key="13">
    <source>
        <dbReference type="Pfam" id="PF02771"/>
    </source>
</evidence>
<sequence>MRRLLKALNNATRVFHRLNLSTSTGEVGPFVIPAKETKSVEADIMNYGSSGIFFSAYNQNGFLLNNGVRIIGPCAAFPRNAFCWNVKDINDVNEDALSLFFILEPRLDVLVIGKGETGVQVNSALIFDICRKHKLSVEVLPTQVAVGTFNFLNSEGRYVAAALIPPRRMDVYDHADREAGRLLSAEESESTWALLPESKDEPKLLESGSAERLHLHWHQRWLRGFFVTENNLKSTFFKSCLSHRSLPASYFSWLLHPRCAVTVAKSEITNDVVNKSKRIWPRQLPPEKESITPPSSTSVMASSTAPLIKDLFRGHFHLELLEFPELASKKLVEEVNVLHEKAKHAILQIDSALIDRTNKLTEDVISGLTNHGLFGLQVDGGFGGQGLSSTQAARIWEAIGLDGAAFSLLDAHNSLALKTIIEGGNEEQRRKYLPGLASGKHIAAFCLHELSSGSDLGAMTTRAVQDANGQTYTLSGHKVWITNAAVATHLIVFARVQSSQTAEDNAVKKYAAFIVDRSTPGIQFTDVLDTLGLRGSNAANLILDNVKVPASDLLGEVGNGLQLAQNAIDRERLNLAASCCGLLRYLISYVTEHCLQRHQFGRPLGDYELVQAKLAELALNVYAMESGVFFLAGLLDAQPQRDLSLEMAALKIFSTEALWSGCNHCVQLTGRLGLLKEVPFERYLRDSRTLLMHGGSNDLLRLLIGSAGIQHVAPEIQEMVAKLRVFKKHPILILKRVLELRGRRRGWYAHRVGAGPKVTEGGASRALKDHLHPNFAKIATSLAVLCQRFHSISEEVLVAHSAAIMDDQMYLVKLADCATDLFLAGVCLGRASRSISIGVHLHDYEIRLATTFAKLACTRIESNLGDFFDLHRDKHRIASELLAHRGYPVSHPLTRVW</sequence>
<dbReference type="SUPFAM" id="SSF47203">
    <property type="entry name" value="Acyl-CoA dehydrogenase C-terminal domain-like"/>
    <property type="match status" value="1"/>
</dbReference>
<dbReference type="AlphaFoldDB" id="A0A8T0DRI6"/>
<dbReference type="Pfam" id="PF00441">
    <property type="entry name" value="Acyl-CoA_dh_1"/>
    <property type="match status" value="1"/>
</dbReference>
<accession>A0A8T0DRI6</accession>
<evidence type="ECO:0000259" key="11">
    <source>
        <dbReference type="Pfam" id="PF00441"/>
    </source>
</evidence>
<evidence type="ECO:0000256" key="9">
    <source>
        <dbReference type="ARBA" id="ARBA00023128"/>
    </source>
</evidence>
<evidence type="ECO:0000256" key="10">
    <source>
        <dbReference type="ARBA" id="ARBA00049984"/>
    </source>
</evidence>
<comment type="similarity">
    <text evidence="10">Belongs to the NDUFAF3 family.</text>
</comment>
<dbReference type="GO" id="GO:0032981">
    <property type="term" value="P:mitochondrial respiratory chain complex I assembly"/>
    <property type="evidence" value="ECO:0007669"/>
    <property type="project" value="InterPro"/>
</dbReference>
<dbReference type="PANTHER" id="PTHR43884:SF9">
    <property type="entry name" value="COMPLEX I ASSEMBLY FACTOR ACAD9, MITOCHONDRIAL"/>
    <property type="match status" value="1"/>
</dbReference>
<comment type="subcellular location">
    <subcellularLocation>
        <location evidence="2">Mitochondrion</location>
    </subcellularLocation>
</comment>
<comment type="caution">
    <text evidence="15">The sequence shown here is derived from an EMBL/GenBank/DDBJ whole genome shotgun (WGS) entry which is preliminary data.</text>
</comment>
<dbReference type="EMBL" id="JTDF01001072">
    <property type="protein sequence ID" value="KAF8570535.1"/>
    <property type="molecule type" value="Genomic_DNA"/>
</dbReference>
<dbReference type="InterPro" id="IPR049448">
    <property type="entry name" value="ACAD9/ACADV-like_C"/>
</dbReference>
<comment type="similarity">
    <text evidence="3">Belongs to the acyl-CoA dehydrogenase family.</text>
</comment>
<proteinExistence type="inferred from homology"/>
<dbReference type="InterPro" id="IPR037069">
    <property type="entry name" value="AcylCoA_DH/ox_N_sf"/>
</dbReference>
<evidence type="ECO:0000256" key="6">
    <source>
        <dbReference type="ARBA" id="ARBA00022827"/>
    </source>
</evidence>
<evidence type="ECO:0000256" key="1">
    <source>
        <dbReference type="ARBA" id="ARBA00001974"/>
    </source>
</evidence>
<dbReference type="InterPro" id="IPR007523">
    <property type="entry name" value="NDUFAF3/AAMDC"/>
</dbReference>
<dbReference type="SUPFAM" id="SSF56645">
    <property type="entry name" value="Acyl-CoA dehydrogenase NM domain-like"/>
    <property type="match status" value="1"/>
</dbReference>
<evidence type="ECO:0000259" key="14">
    <source>
        <dbReference type="Pfam" id="PF21343"/>
    </source>
</evidence>
<evidence type="ECO:0000256" key="2">
    <source>
        <dbReference type="ARBA" id="ARBA00004173"/>
    </source>
</evidence>
<dbReference type="Pfam" id="PF04430">
    <property type="entry name" value="DUF498"/>
    <property type="match status" value="1"/>
</dbReference>
<dbReference type="GO" id="GO:0006631">
    <property type="term" value="P:fatty acid metabolic process"/>
    <property type="evidence" value="ECO:0007669"/>
    <property type="project" value="UniProtKB-ARBA"/>
</dbReference>
<dbReference type="InterPro" id="IPR034095">
    <property type="entry name" value="NDUF3"/>
</dbReference>
<dbReference type="PANTHER" id="PTHR43884">
    <property type="entry name" value="ACYL-COA DEHYDROGENASE"/>
    <property type="match status" value="1"/>
</dbReference>
<keyword evidence="9" id="KW-0496">Mitochondrion</keyword>
<keyword evidence="8" id="KW-0560">Oxidoreductase</keyword>
<dbReference type="Pfam" id="PF21343">
    <property type="entry name" value="ACAD9-ACADV_C"/>
    <property type="match status" value="1"/>
</dbReference>
<dbReference type="OrthoDB" id="2588832at2759"/>
<dbReference type="GO" id="GO:0003995">
    <property type="term" value="F:acyl-CoA dehydrogenase activity"/>
    <property type="evidence" value="ECO:0007669"/>
    <property type="project" value="TreeGrafter"/>
</dbReference>
<feature type="domain" description="Acyl-CoA dehydrogenase/oxidase C-terminal" evidence="11">
    <location>
        <begin position="558"/>
        <end position="706"/>
    </location>
</feature>
<dbReference type="GO" id="GO:0005739">
    <property type="term" value="C:mitochondrion"/>
    <property type="evidence" value="ECO:0007669"/>
    <property type="project" value="UniProtKB-SubCell"/>
</dbReference>
<feature type="domain" description="Acyl-CoA oxidase/dehydrogenase middle" evidence="12">
    <location>
        <begin position="444"/>
        <end position="546"/>
    </location>
</feature>
<organism evidence="15 16">
    <name type="scientific">Paragonimus westermani</name>
    <dbReference type="NCBI Taxonomy" id="34504"/>
    <lineage>
        <taxon>Eukaryota</taxon>
        <taxon>Metazoa</taxon>
        <taxon>Spiralia</taxon>
        <taxon>Lophotrochozoa</taxon>
        <taxon>Platyhelminthes</taxon>
        <taxon>Trematoda</taxon>
        <taxon>Digenea</taxon>
        <taxon>Plagiorchiida</taxon>
        <taxon>Troglotremata</taxon>
        <taxon>Troglotrematidae</taxon>
        <taxon>Paragonimus</taxon>
    </lineage>
</organism>
<feature type="domain" description="ACAD9/ACADV-like C-terminal" evidence="14">
    <location>
        <begin position="773"/>
        <end position="870"/>
    </location>
</feature>
<keyword evidence="7" id="KW-0809">Transit peptide</keyword>
<evidence type="ECO:0000313" key="16">
    <source>
        <dbReference type="Proteomes" id="UP000699462"/>
    </source>
</evidence>
<protein>
    <recommendedName>
        <fullName evidence="4">NADH dehydrogenase [ubiquinone] 1 alpha subcomplex assembly factor 3</fullName>
    </recommendedName>
</protein>
<evidence type="ECO:0000256" key="5">
    <source>
        <dbReference type="ARBA" id="ARBA00022630"/>
    </source>
</evidence>
<dbReference type="InterPro" id="IPR009075">
    <property type="entry name" value="AcylCo_DH/oxidase_C"/>
</dbReference>
<evidence type="ECO:0000256" key="8">
    <source>
        <dbReference type="ARBA" id="ARBA00023002"/>
    </source>
</evidence>
<dbReference type="InterPro" id="IPR013786">
    <property type="entry name" value="AcylCoA_DH/ox_N"/>
</dbReference>
<dbReference type="InterPro" id="IPR036748">
    <property type="entry name" value="MTH938-like_sf"/>
</dbReference>
<dbReference type="SUPFAM" id="SSF64076">
    <property type="entry name" value="MTH938-like"/>
    <property type="match status" value="1"/>
</dbReference>
<evidence type="ECO:0000259" key="12">
    <source>
        <dbReference type="Pfam" id="PF02770"/>
    </source>
</evidence>
<comment type="cofactor">
    <cofactor evidence="1">
        <name>FAD</name>
        <dbReference type="ChEBI" id="CHEBI:57692"/>
    </cofactor>
</comment>
<dbReference type="Pfam" id="PF02770">
    <property type="entry name" value="Acyl-CoA_dh_M"/>
    <property type="match status" value="1"/>
</dbReference>
<dbReference type="Gene3D" id="2.40.110.10">
    <property type="entry name" value="Butyryl-CoA Dehydrogenase, subunit A, domain 2"/>
    <property type="match status" value="1"/>
</dbReference>
<dbReference type="Gene3D" id="1.20.140.10">
    <property type="entry name" value="Butyryl-CoA Dehydrogenase, subunit A, domain 3"/>
    <property type="match status" value="2"/>
</dbReference>
<dbReference type="Gene3D" id="1.10.540.10">
    <property type="entry name" value="Acyl-CoA dehydrogenase/oxidase, N-terminal domain"/>
    <property type="match status" value="1"/>
</dbReference>
<evidence type="ECO:0000256" key="4">
    <source>
        <dbReference type="ARBA" id="ARBA00021776"/>
    </source>
</evidence>
<dbReference type="InterPro" id="IPR006091">
    <property type="entry name" value="Acyl-CoA_Oxase/DH_mid-dom"/>
</dbReference>
<evidence type="ECO:0000313" key="15">
    <source>
        <dbReference type="EMBL" id="KAF8570535.1"/>
    </source>
</evidence>
<evidence type="ECO:0000256" key="7">
    <source>
        <dbReference type="ARBA" id="ARBA00022946"/>
    </source>
</evidence>
<dbReference type="Gene3D" id="3.40.1230.10">
    <property type="entry name" value="MTH938-like"/>
    <property type="match status" value="1"/>
</dbReference>
<dbReference type="Proteomes" id="UP000699462">
    <property type="component" value="Unassembled WGS sequence"/>
</dbReference>
<keyword evidence="6" id="KW-0274">FAD</keyword>
<reference evidence="15 16" key="1">
    <citation type="submission" date="2019-07" db="EMBL/GenBank/DDBJ databases">
        <title>Annotation for the trematode Paragonimus westermani.</title>
        <authorList>
            <person name="Choi Y.-J."/>
        </authorList>
    </citation>
    <scope>NUCLEOTIDE SEQUENCE [LARGE SCALE GENOMIC DNA]</scope>
    <source>
        <strain evidence="15">180907_Pwestermani</strain>
    </source>
</reference>
<dbReference type="GO" id="GO:0050660">
    <property type="term" value="F:flavin adenine dinucleotide binding"/>
    <property type="evidence" value="ECO:0007669"/>
    <property type="project" value="InterPro"/>
</dbReference>
<dbReference type="InterPro" id="IPR046373">
    <property type="entry name" value="Acyl-CoA_Oxase/DH_mid-dom_sf"/>
</dbReference>
<dbReference type="InterPro" id="IPR009100">
    <property type="entry name" value="AcylCoA_DH/oxidase_NM_dom_sf"/>
</dbReference>